<proteinExistence type="predicted"/>
<evidence type="ECO:0000256" key="2">
    <source>
        <dbReference type="SAM" id="MobiDB-lite"/>
    </source>
</evidence>
<dbReference type="OrthoDB" id="10556402at2759"/>
<dbReference type="AlphaFoldDB" id="A0A5A8EJN8"/>
<gene>
    <name evidence="3" type="ORF">FNF27_02519</name>
</gene>
<evidence type="ECO:0000313" key="3">
    <source>
        <dbReference type="EMBL" id="KAA0176130.1"/>
    </source>
</evidence>
<organism evidence="3 4">
    <name type="scientific">Cafeteria roenbergensis</name>
    <name type="common">Marine flagellate</name>
    <dbReference type="NCBI Taxonomy" id="33653"/>
    <lineage>
        <taxon>Eukaryota</taxon>
        <taxon>Sar</taxon>
        <taxon>Stramenopiles</taxon>
        <taxon>Bigyra</taxon>
        <taxon>Opalozoa</taxon>
        <taxon>Bicosoecida</taxon>
        <taxon>Cafeteriaceae</taxon>
        <taxon>Cafeteria</taxon>
    </lineage>
</organism>
<name>A0A5A8EJN8_CAFRO</name>
<keyword evidence="1" id="KW-0175">Coiled coil</keyword>
<dbReference type="EMBL" id="VLTO01000010">
    <property type="protein sequence ID" value="KAA0176130.1"/>
    <property type="molecule type" value="Genomic_DNA"/>
</dbReference>
<accession>A0A5A8EJN8</accession>
<comment type="caution">
    <text evidence="3">The sequence shown here is derived from an EMBL/GenBank/DDBJ whole genome shotgun (WGS) entry which is preliminary data.</text>
</comment>
<feature type="region of interest" description="Disordered" evidence="2">
    <location>
        <begin position="70"/>
        <end position="101"/>
    </location>
</feature>
<evidence type="ECO:0000256" key="1">
    <source>
        <dbReference type="SAM" id="Coils"/>
    </source>
</evidence>
<reference evidence="3 4" key="1">
    <citation type="submission" date="2019-07" db="EMBL/GenBank/DDBJ databases">
        <title>Genomes of Cafeteria roenbergensis.</title>
        <authorList>
            <person name="Fischer M.G."/>
            <person name="Hackl T."/>
            <person name="Roman M."/>
        </authorList>
    </citation>
    <scope>NUCLEOTIDE SEQUENCE [LARGE SCALE GENOMIC DNA]</scope>
    <source>
        <strain evidence="3 4">E4-10P</strain>
    </source>
</reference>
<dbReference type="Proteomes" id="UP000322899">
    <property type="component" value="Unassembled WGS sequence"/>
</dbReference>
<protein>
    <submittedName>
        <fullName evidence="3">Uncharacterized protein</fullName>
    </submittedName>
</protein>
<evidence type="ECO:0000313" key="4">
    <source>
        <dbReference type="Proteomes" id="UP000322899"/>
    </source>
</evidence>
<feature type="coiled-coil region" evidence="1">
    <location>
        <begin position="4"/>
        <end position="31"/>
    </location>
</feature>
<sequence length="217" mass="21436">MPKTQDLAAAMAKLREQLAEAEAARSRATAQAALAKTAVKRATDFLATATAKRDASSKALDESAARAAAALQQAALEAEPPAAARPAAAAAVGDPDAQPVAADKPPVLSHSGCSVDSGTAARLRCAVHPTADGGFAVKCGWSLRAGGVVSGSRAGVVQRDWRPSEGDWVGLFLLSEPAAEAVARAGDTAAQGAAAAAALTVPGRDPAPTGAAAAAAR</sequence>